<name>A0ABQ2RZ15_9DEIO</name>
<dbReference type="Proteomes" id="UP000644548">
    <property type="component" value="Unassembled WGS sequence"/>
</dbReference>
<evidence type="ECO:0000313" key="2">
    <source>
        <dbReference type="EMBL" id="GGR82280.1"/>
    </source>
</evidence>
<keyword evidence="1" id="KW-0732">Signal</keyword>
<reference evidence="3" key="1">
    <citation type="journal article" date="2019" name="Int. J. Syst. Evol. Microbiol.">
        <title>The Global Catalogue of Microorganisms (GCM) 10K type strain sequencing project: providing services to taxonomists for standard genome sequencing and annotation.</title>
        <authorList>
            <consortium name="The Broad Institute Genomics Platform"/>
            <consortium name="The Broad Institute Genome Sequencing Center for Infectious Disease"/>
            <person name="Wu L."/>
            <person name="Ma J."/>
        </authorList>
    </citation>
    <scope>NUCLEOTIDE SEQUENCE [LARGE SCALE GENOMIC DNA]</scope>
    <source>
        <strain evidence="3">JCM 31405</strain>
    </source>
</reference>
<organism evidence="2 3">
    <name type="scientific">Deinococcus sedimenti</name>
    <dbReference type="NCBI Taxonomy" id="1867090"/>
    <lineage>
        <taxon>Bacteria</taxon>
        <taxon>Thermotogati</taxon>
        <taxon>Deinococcota</taxon>
        <taxon>Deinococci</taxon>
        <taxon>Deinococcales</taxon>
        <taxon>Deinococcaceae</taxon>
        <taxon>Deinococcus</taxon>
    </lineage>
</organism>
<feature type="chain" id="PRO_5045988216" description="DUF11 domain-containing protein" evidence="1">
    <location>
        <begin position="17"/>
        <end position="162"/>
    </location>
</feature>
<dbReference type="EMBL" id="BMQN01000001">
    <property type="protein sequence ID" value="GGR82280.1"/>
    <property type="molecule type" value="Genomic_DNA"/>
</dbReference>
<accession>A0ABQ2RZ15</accession>
<evidence type="ECO:0000313" key="3">
    <source>
        <dbReference type="Proteomes" id="UP000644548"/>
    </source>
</evidence>
<evidence type="ECO:0000256" key="1">
    <source>
        <dbReference type="SAM" id="SignalP"/>
    </source>
</evidence>
<proteinExistence type="predicted"/>
<sequence>MNRLPLLILLSGGALAATTPPSPVQLTATTNLVVRETRDGKTTEVLRAAEGVLPGNLLELAQTIRNTSTRDLREMALNMPLDRALTFQSATCTLGGVVTLYSLDGKTYAKAPLMKTVTVTENGRQVQKQVEAKPSEYRGVRWQIPTLKAGETGRCAVRATVR</sequence>
<keyword evidence="3" id="KW-1185">Reference proteome</keyword>
<dbReference type="RefSeq" id="WP_189071698.1">
    <property type="nucleotide sequence ID" value="NZ_BMQN01000001.1"/>
</dbReference>
<dbReference type="InterPro" id="IPR014468">
    <property type="entry name" value="UCP014979"/>
</dbReference>
<protein>
    <recommendedName>
        <fullName evidence="4">DUF11 domain-containing protein</fullName>
    </recommendedName>
</protein>
<evidence type="ECO:0008006" key="4">
    <source>
        <dbReference type="Google" id="ProtNLM"/>
    </source>
</evidence>
<gene>
    <name evidence="2" type="ORF">GCM10008960_06590</name>
</gene>
<dbReference type="PIRSF" id="PIRSF014979">
    <property type="entry name" value="UCP014979"/>
    <property type="match status" value="1"/>
</dbReference>
<comment type="caution">
    <text evidence="2">The sequence shown here is derived from an EMBL/GenBank/DDBJ whole genome shotgun (WGS) entry which is preliminary data.</text>
</comment>
<feature type="signal peptide" evidence="1">
    <location>
        <begin position="1"/>
        <end position="16"/>
    </location>
</feature>